<evidence type="ECO:0000256" key="7">
    <source>
        <dbReference type="SAM" id="Coils"/>
    </source>
</evidence>
<keyword evidence="4" id="KW-0132">Cell division</keyword>
<dbReference type="NCBIfam" id="TIGR03544">
    <property type="entry name" value="DivI1A_domain"/>
    <property type="match status" value="1"/>
</dbReference>
<dbReference type="EMBL" id="LQYV01000042">
    <property type="protein sequence ID" value="KYD27582.1"/>
    <property type="molecule type" value="Genomic_DNA"/>
</dbReference>
<evidence type="ECO:0008006" key="10">
    <source>
        <dbReference type="Google" id="ProtNLM"/>
    </source>
</evidence>
<dbReference type="Proteomes" id="UP000075424">
    <property type="component" value="Unassembled WGS sequence"/>
</dbReference>
<dbReference type="AlphaFoldDB" id="A0A150MTB9"/>
<proteinExistence type="inferred from homology"/>
<keyword evidence="3" id="KW-0963">Cytoplasm</keyword>
<evidence type="ECO:0000313" key="9">
    <source>
        <dbReference type="Proteomes" id="UP000075424"/>
    </source>
</evidence>
<dbReference type="InterPro" id="IPR019933">
    <property type="entry name" value="DivIVA_domain"/>
</dbReference>
<protein>
    <recommendedName>
        <fullName evidence="10">Cell division initiation protein DivIVA</fullName>
    </recommendedName>
</protein>
<accession>A0A150MTB9</accession>
<comment type="caution">
    <text evidence="8">The sequence shown here is derived from an EMBL/GenBank/DDBJ whole genome shotgun (WGS) entry which is preliminary data.</text>
</comment>
<comment type="subcellular location">
    <subcellularLocation>
        <location evidence="1">Cytoplasm</location>
    </subcellularLocation>
</comment>
<dbReference type="Pfam" id="PF05103">
    <property type="entry name" value="DivIVA"/>
    <property type="match status" value="1"/>
</dbReference>
<feature type="coiled-coil region" evidence="7">
    <location>
        <begin position="45"/>
        <end position="111"/>
    </location>
</feature>
<evidence type="ECO:0000313" key="8">
    <source>
        <dbReference type="EMBL" id="KYD27582.1"/>
    </source>
</evidence>
<gene>
    <name evidence="8" type="ORF">B4109_0951</name>
</gene>
<dbReference type="PATRIC" id="fig|1422.18.peg.2877"/>
<keyword evidence="5 7" id="KW-0175">Coiled coil</keyword>
<organism evidence="8 9">
    <name type="scientific">Geobacillus stearothermophilus</name>
    <name type="common">Bacillus stearothermophilus</name>
    <dbReference type="NCBI Taxonomy" id="1422"/>
    <lineage>
        <taxon>Bacteria</taxon>
        <taxon>Bacillati</taxon>
        <taxon>Bacillota</taxon>
        <taxon>Bacilli</taxon>
        <taxon>Bacillales</taxon>
        <taxon>Anoxybacillaceae</taxon>
        <taxon>Geobacillus</taxon>
    </lineage>
</organism>
<keyword evidence="6" id="KW-0131">Cell cycle</keyword>
<dbReference type="GO" id="GO:0051301">
    <property type="term" value="P:cell division"/>
    <property type="evidence" value="ECO:0007669"/>
    <property type="project" value="UniProtKB-KW"/>
</dbReference>
<evidence type="ECO:0000256" key="2">
    <source>
        <dbReference type="ARBA" id="ARBA00009008"/>
    </source>
</evidence>
<comment type="similarity">
    <text evidence="2">Belongs to the DivIVA family.</text>
</comment>
<name>A0A150MTB9_GEOSE</name>
<dbReference type="Gene3D" id="6.10.250.660">
    <property type="match status" value="1"/>
</dbReference>
<evidence type="ECO:0000256" key="6">
    <source>
        <dbReference type="ARBA" id="ARBA00023306"/>
    </source>
</evidence>
<sequence length="186" mass="21764">MANEGRKGMMETEVAIVPLTPLDIHNKEFSRGFRGYDEDEVNEFLDQIIKDYEMLIREKKQLEEKVAELTEKLNYFSNIEETLNKSILVAQEAAEEVKRNAQKEAKLIIKEAEKNAERIIGDALAKSRKIALEVEELKRQSKVFRARFRMLVEAQLDMINSRDWDELMEYETPDLEEEVKEPLSQP</sequence>
<evidence type="ECO:0000256" key="1">
    <source>
        <dbReference type="ARBA" id="ARBA00004496"/>
    </source>
</evidence>
<evidence type="ECO:0000256" key="5">
    <source>
        <dbReference type="ARBA" id="ARBA00023054"/>
    </source>
</evidence>
<reference evidence="8 9" key="1">
    <citation type="submission" date="2016-01" db="EMBL/GenBank/DDBJ databases">
        <title>Draft Genome Sequences of Seven Thermophilic Sporeformers Isolated from Foods.</title>
        <authorList>
            <person name="Berendsen E.M."/>
            <person name="Wells-Bennik M.H."/>
            <person name="Krawcyk A.O."/>
            <person name="De Jong A."/>
            <person name="Holsappel S."/>
            <person name="Eijlander R.T."/>
            <person name="Kuipers O.P."/>
        </authorList>
    </citation>
    <scope>NUCLEOTIDE SEQUENCE [LARGE SCALE GENOMIC DNA]</scope>
    <source>
        <strain evidence="8 9">B4109</strain>
    </source>
</reference>
<dbReference type="InterPro" id="IPR007793">
    <property type="entry name" value="DivIVA_fam"/>
</dbReference>
<dbReference type="GO" id="GO:0005737">
    <property type="term" value="C:cytoplasm"/>
    <property type="evidence" value="ECO:0007669"/>
    <property type="project" value="UniProtKB-SubCell"/>
</dbReference>
<dbReference type="PANTHER" id="PTHR35794:SF2">
    <property type="entry name" value="CELL DIVISION PROTEIN DIVIVA"/>
    <property type="match status" value="1"/>
</dbReference>
<evidence type="ECO:0000256" key="4">
    <source>
        <dbReference type="ARBA" id="ARBA00022618"/>
    </source>
</evidence>
<evidence type="ECO:0000256" key="3">
    <source>
        <dbReference type="ARBA" id="ARBA00022490"/>
    </source>
</evidence>
<dbReference type="PANTHER" id="PTHR35794">
    <property type="entry name" value="CELL DIVISION PROTEIN DIVIVA"/>
    <property type="match status" value="1"/>
</dbReference>